<dbReference type="Gene3D" id="3.40.630.30">
    <property type="match status" value="1"/>
</dbReference>
<proteinExistence type="predicted"/>
<dbReference type="eggNOG" id="COG3916">
    <property type="taxonomic scope" value="Bacteria"/>
</dbReference>
<dbReference type="Pfam" id="PF13444">
    <property type="entry name" value="Acetyltransf_5"/>
    <property type="match status" value="1"/>
</dbReference>
<dbReference type="EMBL" id="AMXE01000009">
    <property type="protein sequence ID" value="ENO89795.1"/>
    <property type="molecule type" value="Genomic_DNA"/>
</dbReference>
<name>N6YE42_THAL4</name>
<dbReference type="RefSeq" id="WP_004334378.1">
    <property type="nucleotide sequence ID" value="NZ_AMXE01000009.1"/>
</dbReference>
<keyword evidence="2" id="KW-1185">Reference proteome</keyword>
<dbReference type="InterPro" id="IPR016181">
    <property type="entry name" value="Acyl_CoA_acyltransferase"/>
</dbReference>
<evidence type="ECO:0008006" key="3">
    <source>
        <dbReference type="Google" id="ProtNLM"/>
    </source>
</evidence>
<dbReference type="STRING" id="1123367.GCA_000621305_03070"/>
<dbReference type="Proteomes" id="UP000013232">
    <property type="component" value="Unassembled WGS sequence"/>
</dbReference>
<evidence type="ECO:0000313" key="2">
    <source>
        <dbReference type="Proteomes" id="UP000013232"/>
    </source>
</evidence>
<accession>N6YE42</accession>
<organism evidence="1 2">
    <name type="scientific">Thauera linaloolentis (strain DSM 12138 / JCM 21573 / CCUG 41526 / CIP 105981 / IAM 15112 / NBRC 102519 / 47Lol)</name>
    <dbReference type="NCBI Taxonomy" id="1123367"/>
    <lineage>
        <taxon>Bacteria</taxon>
        <taxon>Pseudomonadati</taxon>
        <taxon>Pseudomonadota</taxon>
        <taxon>Betaproteobacteria</taxon>
        <taxon>Rhodocyclales</taxon>
        <taxon>Zoogloeaceae</taxon>
        <taxon>Thauera</taxon>
    </lineage>
</organism>
<reference evidence="1 2" key="1">
    <citation type="submission" date="2012-09" db="EMBL/GenBank/DDBJ databases">
        <title>Draft Genome Sequences of 6 Strains from Genus Thauera.</title>
        <authorList>
            <person name="Liu B."/>
            <person name="Shapleigh J.P."/>
            <person name="Frostegard A.H."/>
        </authorList>
    </citation>
    <scope>NUCLEOTIDE SEQUENCE [LARGE SCALE GENOMIC DNA]</scope>
    <source>
        <strain evidence="2">47Lol / DSM 12138</strain>
    </source>
</reference>
<dbReference type="SUPFAM" id="SSF55729">
    <property type="entry name" value="Acyl-CoA N-acyltransferases (Nat)"/>
    <property type="match status" value="1"/>
</dbReference>
<gene>
    <name evidence="1" type="ORF">C666_04460</name>
</gene>
<sequence>MLLTEYEYLVVAPGTAAYCDYLALRHEVFCEELKRVPSSGMCAKGMAIESDRYDIHSVHVLCRSREAGDAVGCSRLILPGPNGLNVSARYRMSQFGGVSRQQLGEIGRLTLSPRLRRSRGQMLESRRGGQRFRRDGSMVALGLYRELFHLAGQYGITHCLAAMEPSLARLLNRLGFPFVEAGPLNGDVVPARQPYVVGAHAVRAALASRNVSVYDFIMSADRTKSAAAEGGWGRSVIMPEVRREYLRLAV</sequence>
<dbReference type="OrthoDB" id="582214at2"/>
<comment type="caution">
    <text evidence="1">The sequence shown here is derived from an EMBL/GenBank/DDBJ whole genome shotgun (WGS) entry which is preliminary data.</text>
</comment>
<dbReference type="AlphaFoldDB" id="N6YE42"/>
<protein>
    <recommendedName>
        <fullName evidence="3">PEP-CTERM/exosortase system-associated acyltransferase</fullName>
    </recommendedName>
</protein>
<evidence type="ECO:0000313" key="1">
    <source>
        <dbReference type="EMBL" id="ENO89795.1"/>
    </source>
</evidence>